<dbReference type="PROSITE" id="PS51318">
    <property type="entry name" value="TAT"/>
    <property type="match status" value="1"/>
</dbReference>
<dbReference type="EMBL" id="JAPDDP010000021">
    <property type="protein sequence ID" value="MDA0181333.1"/>
    <property type="molecule type" value="Genomic_DNA"/>
</dbReference>
<dbReference type="Pfam" id="PF07883">
    <property type="entry name" value="Cupin_2"/>
    <property type="match status" value="1"/>
</dbReference>
<dbReference type="Proteomes" id="UP001147653">
    <property type="component" value="Unassembled WGS sequence"/>
</dbReference>
<gene>
    <name evidence="3" type="ORF">OJ997_13590</name>
</gene>
<dbReference type="PANTHER" id="PTHR43698:SF1">
    <property type="entry name" value="BLL4564 PROTEIN"/>
    <property type="match status" value="1"/>
</dbReference>
<dbReference type="CDD" id="cd02233">
    <property type="entry name" value="cupin_HNL-like"/>
    <property type="match status" value="1"/>
</dbReference>
<dbReference type="RefSeq" id="WP_270025647.1">
    <property type="nucleotide sequence ID" value="NZ_JAPDDP010000021.1"/>
</dbReference>
<dbReference type="PANTHER" id="PTHR43698">
    <property type="entry name" value="RIBD C-TERMINAL DOMAIN CONTAINING PROTEIN"/>
    <property type="match status" value="1"/>
</dbReference>
<accession>A0A9X3N7U5</accession>
<proteinExistence type="predicted"/>
<evidence type="ECO:0000313" key="4">
    <source>
        <dbReference type="Proteomes" id="UP001147653"/>
    </source>
</evidence>
<name>A0A9X3N7U5_9ACTN</name>
<feature type="chain" id="PRO_5040793782" evidence="1">
    <location>
        <begin position="22"/>
        <end position="182"/>
    </location>
</feature>
<organism evidence="3 4">
    <name type="scientific">Solirubrobacter phytolaccae</name>
    <dbReference type="NCBI Taxonomy" id="1404360"/>
    <lineage>
        <taxon>Bacteria</taxon>
        <taxon>Bacillati</taxon>
        <taxon>Actinomycetota</taxon>
        <taxon>Thermoleophilia</taxon>
        <taxon>Solirubrobacterales</taxon>
        <taxon>Solirubrobacteraceae</taxon>
        <taxon>Solirubrobacter</taxon>
    </lineage>
</organism>
<dbReference type="SUPFAM" id="SSF51182">
    <property type="entry name" value="RmlC-like cupins"/>
    <property type="match status" value="1"/>
</dbReference>
<keyword evidence="4" id="KW-1185">Reference proteome</keyword>
<dbReference type="InterPro" id="IPR014710">
    <property type="entry name" value="RmlC-like_jellyroll"/>
</dbReference>
<protein>
    <submittedName>
        <fullName evidence="3">Cupin domain-containing protein</fullName>
    </submittedName>
</protein>
<comment type="caution">
    <text evidence="3">The sequence shown here is derived from an EMBL/GenBank/DDBJ whole genome shotgun (WGS) entry which is preliminary data.</text>
</comment>
<feature type="domain" description="Cupin type-2" evidence="2">
    <location>
        <begin position="77"/>
        <end position="133"/>
    </location>
</feature>
<sequence length="182" mass="19486">MRTFNRRGALRRLGMAGGAVAAPALLGPLAGEATAMRITRSGKIRTEPGARERFTGDAYIDRFVEPSAGSNVAASNVRFAPGARTAWHTHPLGQTLVVIEGVGLCQRRGGPIKVIRPGDVVFFEPGEDHWHGAAPNNFMTHFAVVGADASGSTATWGEHVTDREYGRAPRVSRSATRQEQRG</sequence>
<evidence type="ECO:0000313" key="3">
    <source>
        <dbReference type="EMBL" id="MDA0181333.1"/>
    </source>
</evidence>
<dbReference type="InterPro" id="IPR013096">
    <property type="entry name" value="Cupin_2"/>
</dbReference>
<dbReference type="AlphaFoldDB" id="A0A9X3N7U5"/>
<dbReference type="Gene3D" id="2.60.120.10">
    <property type="entry name" value="Jelly Rolls"/>
    <property type="match status" value="1"/>
</dbReference>
<evidence type="ECO:0000259" key="2">
    <source>
        <dbReference type="Pfam" id="PF07883"/>
    </source>
</evidence>
<dbReference type="InterPro" id="IPR006311">
    <property type="entry name" value="TAT_signal"/>
</dbReference>
<evidence type="ECO:0000256" key="1">
    <source>
        <dbReference type="SAM" id="SignalP"/>
    </source>
</evidence>
<feature type="signal peptide" evidence="1">
    <location>
        <begin position="1"/>
        <end position="21"/>
    </location>
</feature>
<dbReference type="InterPro" id="IPR047263">
    <property type="entry name" value="HNL-like_cupin"/>
</dbReference>
<dbReference type="InterPro" id="IPR011051">
    <property type="entry name" value="RmlC_Cupin_sf"/>
</dbReference>
<reference evidence="3" key="1">
    <citation type="submission" date="2022-10" db="EMBL/GenBank/DDBJ databases">
        <title>The WGS of Solirubrobacter phytolaccae KCTC 29190.</title>
        <authorList>
            <person name="Jiang Z."/>
        </authorList>
    </citation>
    <scope>NUCLEOTIDE SEQUENCE</scope>
    <source>
        <strain evidence="3">KCTC 29190</strain>
    </source>
</reference>
<keyword evidence="1" id="KW-0732">Signal</keyword>